<name>A0A4V1C7A5_PYROR</name>
<dbReference type="SUPFAM" id="SSF53474">
    <property type="entry name" value="alpha/beta-Hydrolases"/>
    <property type="match status" value="1"/>
</dbReference>
<dbReference type="PANTHER" id="PTHR43248:SF25">
    <property type="entry name" value="AB HYDROLASE-1 DOMAIN-CONTAINING PROTEIN-RELATED"/>
    <property type="match status" value="1"/>
</dbReference>
<dbReference type="InterPro" id="IPR029058">
    <property type="entry name" value="AB_hydrolase_fold"/>
</dbReference>
<evidence type="ECO:0000313" key="5">
    <source>
        <dbReference type="EMBL" id="QBZ62708.1"/>
    </source>
</evidence>
<dbReference type="AlphaFoldDB" id="A0A4V1C7A5"/>
<dbReference type="Pfam" id="PF00561">
    <property type="entry name" value="Abhydrolase_1"/>
    <property type="match status" value="1"/>
</dbReference>
<sequence>MKTSIACNIALLALAHAYPGPGHVASKVQRRQDAPYGTFPAEDDPFRFIPCTSETVPPRLADRDATQTWQKLFNPDPSHWSWGSRRSGVNGTSDDPFRGRGIYLCGYLDVPFDYKNESESRIFRLAVSKYQASGLAPAGSDSSTAGKKSERTLVINPGGPGGSGVQYVALAAEELSERMSGGVIDVLSWDPRGVNATQPAANCYSHPAYADRWQWASSLWPEIESGTASDTQFAYSDAMANATMQACAARLGDLGRFVTTALVARDLDEIRKALDEPELTAYMLSYGTELGQTYSNMFPDNVGRMILDGPTFTLEWRLTTSFVVPALDDVMDAWREGFLGECVQAGPLLCPLARPSLADGGNGTVTVTDLDRRMRQLVASLAGNPLPAFSSATGASLVTFTNMAYLLINGMYLPSAWPLLAHLLWELEQGGTSNLANLVGFRYNPQSPPMNPAIPDTTELTYLVMCGDSYDDDRNSIEWWQRLRANMTETSWFAGDLRSQQILYCRHHRANFGPPVELYRGDLTEQLKNPILMVAQTHDPATPLSNGRKVLGAMGRDNLRLVVHHGYGHGTHADVSSCTEALMKAYISDGEIPDETETNCYADRKPFDLPVPAVTTGGGNSTIISLRSLSESREQTTSDKADDVVKVFGDLRRNIWL</sequence>
<comment type="similarity">
    <text evidence="1">Belongs to the peptidase S33 family.</text>
</comment>
<dbReference type="PANTHER" id="PTHR43248">
    <property type="entry name" value="2-SUCCINYL-6-HYDROXY-2,4-CYCLOHEXADIENE-1-CARBOXYLATE SYNTHASE"/>
    <property type="match status" value="1"/>
</dbReference>
<accession>A0A4V1C7A5</accession>
<dbReference type="Pfam" id="PF08386">
    <property type="entry name" value="Abhydrolase_4"/>
    <property type="match status" value="1"/>
</dbReference>
<evidence type="ECO:0000259" key="3">
    <source>
        <dbReference type="Pfam" id="PF00561"/>
    </source>
</evidence>
<reference evidence="5 6" key="1">
    <citation type="journal article" date="2019" name="Mol. Biol. Evol.">
        <title>Blast fungal genomes show frequent chromosomal changes, gene gains and losses, and effector gene turnover.</title>
        <authorList>
            <person name="Gomez Luciano L.B."/>
            <person name="Jason Tsai I."/>
            <person name="Chuma I."/>
            <person name="Tosa Y."/>
            <person name="Chen Y.H."/>
            <person name="Li J.Y."/>
            <person name="Li M.Y."/>
            <person name="Jade Lu M.Y."/>
            <person name="Nakayashiki H."/>
            <person name="Li W.H."/>
        </authorList>
    </citation>
    <scope>NUCLEOTIDE SEQUENCE [LARGE SCALE GENOMIC DNA]</scope>
    <source>
        <strain evidence="5">MZ5-1-6</strain>
    </source>
</reference>
<organism evidence="5 6">
    <name type="scientific">Pyricularia oryzae</name>
    <name type="common">Rice blast fungus</name>
    <name type="synonym">Magnaporthe oryzae</name>
    <dbReference type="NCBI Taxonomy" id="318829"/>
    <lineage>
        <taxon>Eukaryota</taxon>
        <taxon>Fungi</taxon>
        <taxon>Dikarya</taxon>
        <taxon>Ascomycota</taxon>
        <taxon>Pezizomycotina</taxon>
        <taxon>Sordariomycetes</taxon>
        <taxon>Sordariomycetidae</taxon>
        <taxon>Magnaporthales</taxon>
        <taxon>Pyriculariaceae</taxon>
        <taxon>Pyricularia</taxon>
    </lineage>
</organism>
<dbReference type="InterPro" id="IPR000073">
    <property type="entry name" value="AB_hydrolase_1"/>
</dbReference>
<keyword evidence="2" id="KW-0378">Hydrolase</keyword>
<feature type="domain" description="Peptidase S33 tripeptidyl aminopeptidase-like C-terminal" evidence="4">
    <location>
        <begin position="525"/>
        <end position="599"/>
    </location>
</feature>
<dbReference type="GO" id="GO:0016787">
    <property type="term" value="F:hydrolase activity"/>
    <property type="evidence" value="ECO:0007669"/>
    <property type="project" value="UniProtKB-KW"/>
</dbReference>
<evidence type="ECO:0000259" key="4">
    <source>
        <dbReference type="Pfam" id="PF08386"/>
    </source>
</evidence>
<protein>
    <submittedName>
        <fullName evidence="5">Uncharacterized protein</fullName>
    </submittedName>
</protein>
<dbReference type="EMBL" id="CP034208">
    <property type="protein sequence ID" value="QBZ62708.1"/>
    <property type="molecule type" value="Genomic_DNA"/>
</dbReference>
<feature type="domain" description="AB hydrolase-1" evidence="3">
    <location>
        <begin position="152"/>
        <end position="338"/>
    </location>
</feature>
<dbReference type="Proteomes" id="UP000294847">
    <property type="component" value="Chromosome 5"/>
</dbReference>
<gene>
    <name evidence="5" type="ORF">PoMZ_11596</name>
</gene>
<evidence type="ECO:0000313" key="6">
    <source>
        <dbReference type="Proteomes" id="UP000294847"/>
    </source>
</evidence>
<proteinExistence type="inferred from homology"/>
<dbReference type="Gene3D" id="3.40.50.1820">
    <property type="entry name" value="alpha/beta hydrolase"/>
    <property type="match status" value="1"/>
</dbReference>
<evidence type="ECO:0000256" key="1">
    <source>
        <dbReference type="ARBA" id="ARBA00010088"/>
    </source>
</evidence>
<dbReference type="InterPro" id="IPR013595">
    <property type="entry name" value="Pept_S33_TAP-like_C"/>
</dbReference>
<dbReference type="InterPro" id="IPR051601">
    <property type="entry name" value="Serine_prot/Carboxylest_S33"/>
</dbReference>
<evidence type="ECO:0000256" key="2">
    <source>
        <dbReference type="ARBA" id="ARBA00022801"/>
    </source>
</evidence>